<sequence>MDEVHPVEIEECFRIFSGPSNNRLSTDSIGPALRSLGVYITEAALTTLQSDIGESHALDLNEFKELYDKLQNTSERDTEGSLREAFQVFDVSGTGQISIKDLRHILTTLGERLSDSDMDAFLLGAGVPLDTDVNIDYEQFSHMLRNVQNDPI</sequence>
<dbReference type="OrthoDB" id="26525at2759"/>
<dbReference type="InterPro" id="IPR002048">
    <property type="entry name" value="EF_hand_dom"/>
</dbReference>
<dbReference type="Proteomes" id="UP000591131">
    <property type="component" value="Unassembled WGS sequence"/>
</dbReference>
<evidence type="ECO:0000256" key="3">
    <source>
        <dbReference type="ARBA" id="ARBA00022737"/>
    </source>
</evidence>
<dbReference type="PROSITE" id="PS00018">
    <property type="entry name" value="EF_HAND_1"/>
    <property type="match status" value="1"/>
</dbReference>
<dbReference type="SUPFAM" id="SSF47473">
    <property type="entry name" value="EF-hand"/>
    <property type="match status" value="1"/>
</dbReference>
<dbReference type="GO" id="GO:0005509">
    <property type="term" value="F:calcium ion binding"/>
    <property type="evidence" value="ECO:0007669"/>
    <property type="project" value="InterPro"/>
</dbReference>
<dbReference type="Gene3D" id="1.10.238.10">
    <property type="entry name" value="EF-hand"/>
    <property type="match status" value="2"/>
</dbReference>
<dbReference type="InterPro" id="IPR050230">
    <property type="entry name" value="CALM/Myosin/TropC-like"/>
</dbReference>
<feature type="domain" description="EF-hand" evidence="6">
    <location>
        <begin position="77"/>
        <end position="112"/>
    </location>
</feature>
<dbReference type="SMART" id="SM00054">
    <property type="entry name" value="EFh"/>
    <property type="match status" value="1"/>
</dbReference>
<evidence type="ECO:0000313" key="8">
    <source>
        <dbReference type="Proteomes" id="UP000591131"/>
    </source>
</evidence>
<proteinExistence type="predicted"/>
<reference evidence="7 8" key="1">
    <citation type="submission" date="2020-04" db="EMBL/GenBank/DDBJ databases">
        <title>Perkinsus chesapeaki whole genome sequence.</title>
        <authorList>
            <person name="Bogema D.R."/>
        </authorList>
    </citation>
    <scope>NUCLEOTIDE SEQUENCE [LARGE SCALE GENOMIC DNA]</scope>
    <source>
        <strain evidence="7">ATCC PRA-425</strain>
    </source>
</reference>
<dbReference type="GO" id="GO:0016460">
    <property type="term" value="C:myosin II complex"/>
    <property type="evidence" value="ECO:0007669"/>
    <property type="project" value="TreeGrafter"/>
</dbReference>
<keyword evidence="3" id="KW-0677">Repeat</keyword>
<organism evidence="7 8">
    <name type="scientific">Perkinsus chesapeaki</name>
    <name type="common">Clam parasite</name>
    <name type="synonym">Perkinsus andrewsi</name>
    <dbReference type="NCBI Taxonomy" id="330153"/>
    <lineage>
        <taxon>Eukaryota</taxon>
        <taxon>Sar</taxon>
        <taxon>Alveolata</taxon>
        <taxon>Perkinsozoa</taxon>
        <taxon>Perkinsea</taxon>
        <taxon>Perkinsida</taxon>
        <taxon>Perkinsidae</taxon>
        <taxon>Perkinsus</taxon>
    </lineage>
</organism>
<accession>A0A7J6LK20</accession>
<dbReference type="PROSITE" id="PS50222">
    <property type="entry name" value="EF_HAND_2"/>
    <property type="match status" value="1"/>
</dbReference>
<dbReference type="Pfam" id="PF13405">
    <property type="entry name" value="EF-hand_6"/>
    <property type="match status" value="1"/>
</dbReference>
<dbReference type="InterPro" id="IPR011992">
    <property type="entry name" value="EF-hand-dom_pair"/>
</dbReference>
<comment type="caution">
    <text evidence="7">The sequence shown here is derived from an EMBL/GenBank/DDBJ whole genome shotgun (WGS) entry which is preliminary data.</text>
</comment>
<keyword evidence="2" id="KW-0479">Metal-binding</keyword>
<keyword evidence="4" id="KW-0106">Calcium</keyword>
<dbReference type="AlphaFoldDB" id="A0A7J6LK20"/>
<evidence type="ECO:0000256" key="5">
    <source>
        <dbReference type="ARBA" id="ARBA00022990"/>
    </source>
</evidence>
<dbReference type="PANTHER" id="PTHR23048:SF0">
    <property type="entry name" value="CALMODULIN LIKE 3"/>
    <property type="match status" value="1"/>
</dbReference>
<dbReference type="FunFam" id="1.10.238.10:FF:000001">
    <property type="entry name" value="Calmodulin 1"/>
    <property type="match status" value="1"/>
</dbReference>
<protein>
    <recommendedName>
        <fullName evidence="1">Calmodulin</fullName>
    </recommendedName>
</protein>
<evidence type="ECO:0000256" key="2">
    <source>
        <dbReference type="ARBA" id="ARBA00022723"/>
    </source>
</evidence>
<keyword evidence="5" id="KW-0007">Acetylation</keyword>
<evidence type="ECO:0000259" key="6">
    <source>
        <dbReference type="PROSITE" id="PS50222"/>
    </source>
</evidence>
<dbReference type="EMBL" id="JAAPAO010000445">
    <property type="protein sequence ID" value="KAF4659637.1"/>
    <property type="molecule type" value="Genomic_DNA"/>
</dbReference>
<evidence type="ECO:0000256" key="4">
    <source>
        <dbReference type="ARBA" id="ARBA00022837"/>
    </source>
</evidence>
<dbReference type="PANTHER" id="PTHR23048">
    <property type="entry name" value="MYOSIN LIGHT CHAIN 1, 3"/>
    <property type="match status" value="1"/>
</dbReference>
<evidence type="ECO:0000256" key="1">
    <source>
        <dbReference type="ARBA" id="ARBA00020786"/>
    </source>
</evidence>
<keyword evidence="8" id="KW-1185">Reference proteome</keyword>
<evidence type="ECO:0000313" key="7">
    <source>
        <dbReference type="EMBL" id="KAF4659637.1"/>
    </source>
</evidence>
<dbReference type="InterPro" id="IPR018247">
    <property type="entry name" value="EF_Hand_1_Ca_BS"/>
</dbReference>
<gene>
    <name evidence="7" type="ORF">FOL47_007492</name>
</gene>
<name>A0A7J6LK20_PERCH</name>